<accession>A0A1E7DQK7</accession>
<dbReference type="EMBL" id="MAMP01000020">
    <property type="protein sequence ID" value="OES45285.1"/>
    <property type="molecule type" value="Genomic_DNA"/>
</dbReference>
<sequence length="61" mass="7109">MSMESEAVCPPPYWLPSKQRSCEEAKEESSMVLLSFFCLKFQDEGRKTIQKSIQFIPYIDT</sequence>
<protein>
    <submittedName>
        <fullName evidence="1">Uncharacterized protein</fullName>
    </submittedName>
</protein>
<name>A0A1E7DQK7_9BACI</name>
<dbReference type="STRING" id="1714016.BA724_04560"/>
<comment type="caution">
    <text evidence="1">The sequence shown here is derived from an EMBL/GenBank/DDBJ whole genome shotgun (WGS) entry which is preliminary data.</text>
</comment>
<evidence type="ECO:0000313" key="2">
    <source>
        <dbReference type="Proteomes" id="UP000095658"/>
    </source>
</evidence>
<evidence type="ECO:0000313" key="1">
    <source>
        <dbReference type="EMBL" id="OES45285.1"/>
    </source>
</evidence>
<keyword evidence="2" id="KW-1185">Reference proteome</keyword>
<organism evidence="1 2">
    <name type="scientific">Domibacillus iocasae</name>
    <dbReference type="NCBI Taxonomy" id="1714016"/>
    <lineage>
        <taxon>Bacteria</taxon>
        <taxon>Bacillati</taxon>
        <taxon>Bacillota</taxon>
        <taxon>Bacilli</taxon>
        <taxon>Bacillales</taxon>
        <taxon>Bacillaceae</taxon>
        <taxon>Domibacillus</taxon>
    </lineage>
</organism>
<proteinExistence type="predicted"/>
<reference evidence="1 2" key="1">
    <citation type="submission" date="2016-06" db="EMBL/GenBank/DDBJ databases">
        <title>Domibacillus iocasae genome sequencing.</title>
        <authorList>
            <person name="Verma A."/>
            <person name="Pal Y."/>
            <person name="Ojha A.K."/>
            <person name="Krishnamurthi S."/>
        </authorList>
    </citation>
    <scope>NUCLEOTIDE SEQUENCE [LARGE SCALE GENOMIC DNA]</scope>
    <source>
        <strain evidence="1 2">DSM 29979</strain>
    </source>
</reference>
<gene>
    <name evidence="1" type="ORF">BA724_04560</name>
</gene>
<dbReference type="AlphaFoldDB" id="A0A1E7DQK7"/>
<dbReference type="Proteomes" id="UP000095658">
    <property type="component" value="Unassembled WGS sequence"/>
</dbReference>